<evidence type="ECO:0000256" key="1">
    <source>
        <dbReference type="ARBA" id="ARBA00022553"/>
    </source>
</evidence>
<evidence type="ECO:0000256" key="2">
    <source>
        <dbReference type="ARBA" id="ARBA00022737"/>
    </source>
</evidence>
<dbReference type="EMBL" id="JAWDGP010006410">
    <property type="protein sequence ID" value="KAK3741658.1"/>
    <property type="molecule type" value="Genomic_DNA"/>
</dbReference>
<feature type="region of interest" description="Disordered" evidence="3">
    <location>
        <begin position="17"/>
        <end position="37"/>
    </location>
</feature>
<keyword evidence="1" id="KW-0597">Phosphoprotein</keyword>
<evidence type="ECO:0000313" key="6">
    <source>
        <dbReference type="Proteomes" id="UP001283361"/>
    </source>
</evidence>
<comment type="caution">
    <text evidence="5">The sequence shown here is derived from an EMBL/GenBank/DDBJ whole genome shotgun (WGS) entry which is preliminary data.</text>
</comment>
<organism evidence="5 6">
    <name type="scientific">Elysia crispata</name>
    <name type="common">lettuce slug</name>
    <dbReference type="NCBI Taxonomy" id="231223"/>
    <lineage>
        <taxon>Eukaryota</taxon>
        <taxon>Metazoa</taxon>
        <taxon>Spiralia</taxon>
        <taxon>Lophotrochozoa</taxon>
        <taxon>Mollusca</taxon>
        <taxon>Gastropoda</taxon>
        <taxon>Heterobranchia</taxon>
        <taxon>Euthyneura</taxon>
        <taxon>Panpulmonata</taxon>
        <taxon>Sacoglossa</taxon>
        <taxon>Placobranchoidea</taxon>
        <taxon>Plakobranchidae</taxon>
        <taxon>Elysia</taxon>
    </lineage>
</organism>
<keyword evidence="2" id="KW-0677">Repeat</keyword>
<dbReference type="GO" id="GO:0007417">
    <property type="term" value="P:central nervous system development"/>
    <property type="evidence" value="ECO:0007669"/>
    <property type="project" value="UniProtKB-ARBA"/>
</dbReference>
<dbReference type="Pfam" id="PF03607">
    <property type="entry name" value="DCX"/>
    <property type="match status" value="1"/>
</dbReference>
<dbReference type="GO" id="GO:0035556">
    <property type="term" value="P:intracellular signal transduction"/>
    <property type="evidence" value="ECO:0007669"/>
    <property type="project" value="InterPro"/>
</dbReference>
<feature type="region of interest" description="Disordered" evidence="3">
    <location>
        <begin position="60"/>
        <end position="91"/>
    </location>
</feature>
<dbReference type="SMART" id="SM00537">
    <property type="entry name" value="DCX"/>
    <property type="match status" value="1"/>
</dbReference>
<feature type="region of interest" description="Disordered" evidence="3">
    <location>
        <begin position="366"/>
        <end position="386"/>
    </location>
</feature>
<feature type="compositionally biased region" description="Polar residues" evidence="3">
    <location>
        <begin position="550"/>
        <end position="566"/>
    </location>
</feature>
<dbReference type="AlphaFoldDB" id="A0AAE0YD56"/>
<dbReference type="SUPFAM" id="SSF89837">
    <property type="entry name" value="Doublecortin (DC)"/>
    <property type="match status" value="1"/>
</dbReference>
<feature type="region of interest" description="Disordered" evidence="3">
    <location>
        <begin position="113"/>
        <end position="163"/>
    </location>
</feature>
<feature type="compositionally biased region" description="Low complexity" evidence="3">
    <location>
        <begin position="313"/>
        <end position="323"/>
    </location>
</feature>
<feature type="region of interest" description="Disordered" evidence="3">
    <location>
        <begin position="539"/>
        <end position="566"/>
    </location>
</feature>
<dbReference type="InterPro" id="IPR036572">
    <property type="entry name" value="Doublecortin_dom_sf"/>
</dbReference>
<dbReference type="PANTHER" id="PTHR23004">
    <property type="entry name" value="DOUBLECORTIN DOMAIN CONTAINING 2"/>
    <property type="match status" value="1"/>
</dbReference>
<dbReference type="GO" id="GO:0005874">
    <property type="term" value="C:microtubule"/>
    <property type="evidence" value="ECO:0007669"/>
    <property type="project" value="TreeGrafter"/>
</dbReference>
<accession>A0AAE0YD56</accession>
<dbReference type="PANTHER" id="PTHR23004:SF23">
    <property type="entry name" value="DOUBLECORTIN DOMAIN-CONTAINING PROTEIN"/>
    <property type="match status" value="1"/>
</dbReference>
<reference evidence="5" key="1">
    <citation type="journal article" date="2023" name="G3 (Bethesda)">
        <title>A reference genome for the long-term kleptoplast-retaining sea slug Elysia crispata morphotype clarki.</title>
        <authorList>
            <person name="Eastman K.E."/>
            <person name="Pendleton A.L."/>
            <person name="Shaikh M.A."/>
            <person name="Suttiyut T."/>
            <person name="Ogas R."/>
            <person name="Tomko P."/>
            <person name="Gavelis G."/>
            <person name="Widhalm J.R."/>
            <person name="Wisecaver J.H."/>
        </authorList>
    </citation>
    <scope>NUCLEOTIDE SEQUENCE</scope>
    <source>
        <strain evidence="5">ECLA1</strain>
    </source>
</reference>
<evidence type="ECO:0000259" key="4">
    <source>
        <dbReference type="PROSITE" id="PS50309"/>
    </source>
</evidence>
<dbReference type="CDD" id="cd16109">
    <property type="entry name" value="DCX1"/>
    <property type="match status" value="1"/>
</dbReference>
<feature type="compositionally biased region" description="Basic and acidic residues" evidence="3">
    <location>
        <begin position="301"/>
        <end position="310"/>
    </location>
</feature>
<dbReference type="FunFam" id="3.10.20.230:FF:000001">
    <property type="entry name" value="serine/threonine-protein kinase DCLK1 isoform X1"/>
    <property type="match status" value="1"/>
</dbReference>
<sequence>MPAVNSPRRKFSFSAISSGSMAARRSRTGTLSAETAVRSRLDGPGEVELEANSLGLTQQQVKDLQHLHRSRQQTPPPSSLTDNNTSSPQTNNNFLLQFTLRRQSHVSLNRLFGSMGETPAAGGRPGSQDTAGGGARKSGTSTSRPQHKSGRAEDIPSGTDHCQSASVRSGCSLIRLASEKRARKVRFYRNGDRFFKGMVYAVSTERFRTFESLLSSLTASPLCDSKVMPNGVRHIFSADGTRHVDSLDQLEEGESYVCASTDVFRSLDYCKNEDPAWNQHLFPYHSSHHTHRTQCHSAHQLGDRKERQSHDQSSSALARSASGGNSGQNNITYREAGSEHESHGAGQSPRRHRLISRFSLKPEWNARASAAPRSSDPVPRGSSGAAGHQLLRGLQILSLAGRAERPVISCSVVFRSCPSRVERSGRHQLLRGLQILSLAGRAERPVISCSAVFRSCPSRVERSGRLSAAPRSSDPVPRGSSGAAGISCSVVFRSCPSRVERSGRHQLLRGLQILSLAVRHESRAEKSVRGVSAQLRHAVSHHRHQERQETSQGRQAAAQQENCHVV</sequence>
<gene>
    <name evidence="5" type="ORF">RRG08_011041</name>
</gene>
<dbReference type="GO" id="GO:0005815">
    <property type="term" value="C:microtubule organizing center"/>
    <property type="evidence" value="ECO:0007669"/>
    <property type="project" value="TreeGrafter"/>
</dbReference>
<dbReference type="Proteomes" id="UP001283361">
    <property type="component" value="Unassembled WGS sequence"/>
</dbReference>
<evidence type="ECO:0000256" key="3">
    <source>
        <dbReference type="SAM" id="MobiDB-lite"/>
    </source>
</evidence>
<dbReference type="PROSITE" id="PS50309">
    <property type="entry name" value="DC"/>
    <property type="match status" value="1"/>
</dbReference>
<name>A0AAE0YD56_9GAST</name>
<proteinExistence type="predicted"/>
<feature type="region of interest" description="Disordered" evidence="3">
    <location>
        <begin position="463"/>
        <end position="482"/>
    </location>
</feature>
<feature type="domain" description="Doublecortin" evidence="4">
    <location>
        <begin position="183"/>
        <end position="270"/>
    </location>
</feature>
<feature type="compositionally biased region" description="Low complexity" evidence="3">
    <location>
        <begin position="366"/>
        <end position="380"/>
    </location>
</feature>
<dbReference type="InterPro" id="IPR003533">
    <property type="entry name" value="Doublecortin_dom"/>
</dbReference>
<protein>
    <recommendedName>
        <fullName evidence="4">Doublecortin domain-containing protein</fullName>
    </recommendedName>
</protein>
<feature type="compositionally biased region" description="Polar residues" evidence="3">
    <location>
        <begin position="79"/>
        <end position="91"/>
    </location>
</feature>
<dbReference type="Gene3D" id="3.10.20.230">
    <property type="entry name" value="Doublecortin domain"/>
    <property type="match status" value="1"/>
</dbReference>
<feature type="region of interest" description="Disordered" evidence="3">
    <location>
        <begin position="292"/>
        <end position="352"/>
    </location>
</feature>
<keyword evidence="6" id="KW-1185">Reference proteome</keyword>
<evidence type="ECO:0000313" key="5">
    <source>
        <dbReference type="EMBL" id="KAK3741658.1"/>
    </source>
</evidence>